<dbReference type="PANTHER" id="PTHR46825">
    <property type="entry name" value="D-ALANYL-D-ALANINE-CARBOXYPEPTIDASE/ENDOPEPTIDASE AMPH"/>
    <property type="match status" value="1"/>
</dbReference>
<evidence type="ECO:0000259" key="1">
    <source>
        <dbReference type="Pfam" id="PF00144"/>
    </source>
</evidence>
<dbReference type="HOGENOM" id="CLU_609400_0_0_11"/>
<dbReference type="eggNOG" id="COG1680">
    <property type="taxonomic scope" value="Bacteria"/>
</dbReference>
<comment type="caution">
    <text evidence="2">The sequence shown here is derived from an EMBL/GenBank/DDBJ whole genome shotgun (WGS) entry which is preliminary data.</text>
</comment>
<evidence type="ECO:0000313" key="2">
    <source>
        <dbReference type="EMBL" id="KDN88116.1"/>
    </source>
</evidence>
<keyword evidence="3" id="KW-1185">Reference proteome</keyword>
<feature type="domain" description="Beta-lactamase-related" evidence="1">
    <location>
        <begin position="16"/>
        <end position="312"/>
    </location>
</feature>
<dbReference type="OrthoDB" id="3863176at2"/>
<evidence type="ECO:0000313" key="3">
    <source>
        <dbReference type="Proteomes" id="UP000027178"/>
    </source>
</evidence>
<gene>
    <name evidence="2" type="ORF">KCH_01930</name>
</gene>
<dbReference type="EMBL" id="JNBY01000007">
    <property type="protein sequence ID" value="KDN88116.1"/>
    <property type="molecule type" value="Genomic_DNA"/>
</dbReference>
<dbReference type="InterPro" id="IPR012338">
    <property type="entry name" value="Beta-lactam/transpept-like"/>
</dbReference>
<dbReference type="Pfam" id="PF00144">
    <property type="entry name" value="Beta-lactamase"/>
    <property type="match status" value="1"/>
</dbReference>
<dbReference type="InterPro" id="IPR050491">
    <property type="entry name" value="AmpC-like"/>
</dbReference>
<organism evidence="2 3">
    <name type="scientific">Kitasatospora cheerisanensis KCTC 2395</name>
    <dbReference type="NCBI Taxonomy" id="1348663"/>
    <lineage>
        <taxon>Bacteria</taxon>
        <taxon>Bacillati</taxon>
        <taxon>Actinomycetota</taxon>
        <taxon>Actinomycetes</taxon>
        <taxon>Kitasatosporales</taxon>
        <taxon>Streptomycetaceae</taxon>
        <taxon>Kitasatospora</taxon>
    </lineage>
</organism>
<dbReference type="Proteomes" id="UP000027178">
    <property type="component" value="Unassembled WGS sequence"/>
</dbReference>
<accession>A0A066ZCT1</accession>
<dbReference type="PANTHER" id="PTHR46825:SF9">
    <property type="entry name" value="BETA-LACTAMASE-RELATED DOMAIN-CONTAINING PROTEIN"/>
    <property type="match status" value="1"/>
</dbReference>
<protein>
    <submittedName>
        <fullName evidence="2">Putative peptidase S12 family protein</fullName>
    </submittedName>
</protein>
<sequence>MSLLGEDMSVLDGLDEFCEKALAAHGSPSVSVAVAQGNELVFARAYGLADVEAGRAAVPETVYGLASVTKAFTALAVCLAADRGLIDLDAPLSGPYRWPVTPRQLLRHRGGFPAYYDFHYGDAPSPVDPAAYRRQVREPGSEFEYSNHGYAELGRLLEEVTGQPLRDFLREQVAEPLGLASFEFGDAYPGSGPVATRYTPDGRAYPDCRSSHPAAGAGWATAGDIALFARRSAGLLRPETAAALLDGLPITDRLGYGFGRIVQREGGSVISTHGGGMGGIAAMMIDLPDRGLSLAVLGNCTDKATRDAVVRHLMDGLAPEFDPGHLHPITAEARDFALAPGGWAGSVETPDGEIPLHVEVLTEQRAAVRLADLPPVTVPAYSSTKWDLSVYADLQLPTAGALPNSPSFGLELRAEDGGLTGRAVAYKSGDREGLLGPYLVHACRLRPAG</sequence>
<reference evidence="2 3" key="1">
    <citation type="submission" date="2014-05" db="EMBL/GenBank/DDBJ databases">
        <title>Draft Genome Sequence of Kitasatospora cheerisanensis KCTC 2395.</title>
        <authorList>
            <person name="Nam D.H."/>
        </authorList>
    </citation>
    <scope>NUCLEOTIDE SEQUENCE [LARGE SCALE GENOMIC DNA]</scope>
    <source>
        <strain evidence="2 3">KCTC 2395</strain>
    </source>
</reference>
<name>A0A066ZCT1_9ACTN</name>
<dbReference type="AlphaFoldDB" id="A0A066ZCT1"/>
<dbReference type="Gene3D" id="3.40.710.10">
    <property type="entry name" value="DD-peptidase/beta-lactamase superfamily"/>
    <property type="match status" value="1"/>
</dbReference>
<dbReference type="InterPro" id="IPR001466">
    <property type="entry name" value="Beta-lactam-related"/>
</dbReference>
<dbReference type="PATRIC" id="fig|1348663.4.peg.173"/>
<dbReference type="SUPFAM" id="SSF56601">
    <property type="entry name" value="beta-lactamase/transpeptidase-like"/>
    <property type="match status" value="1"/>
</dbReference>
<dbReference type="RefSeq" id="WP_035858125.1">
    <property type="nucleotide sequence ID" value="NZ_KK853997.1"/>
</dbReference>
<proteinExistence type="predicted"/>